<keyword evidence="1" id="KW-0472">Membrane</keyword>
<feature type="transmembrane region" description="Helical" evidence="1">
    <location>
        <begin position="154"/>
        <end position="170"/>
    </location>
</feature>
<comment type="caution">
    <text evidence="2">The sequence shown here is derived from an EMBL/GenBank/DDBJ whole genome shotgun (WGS) entry which is preliminary data.</text>
</comment>
<evidence type="ECO:0000313" key="3">
    <source>
        <dbReference type="Proteomes" id="UP001526225"/>
    </source>
</evidence>
<dbReference type="RefSeq" id="WP_213408926.1">
    <property type="nucleotide sequence ID" value="NZ_CP074441.1"/>
</dbReference>
<reference evidence="2 3" key="1">
    <citation type="submission" date="2022-10" db="EMBL/GenBank/DDBJ databases">
        <title>Weissella fermenti sp. nov., isolated from fermented cabbage.</title>
        <authorList>
            <person name="Lee J.K."/>
            <person name="Baek J.H."/>
            <person name="Choi D.G."/>
            <person name="Kim J.M."/>
            <person name="Jeon C.O."/>
        </authorList>
    </citation>
    <scope>NUCLEOTIDE SEQUENCE [LARGE SCALE GENOMIC DNA]</scope>
    <source>
        <strain evidence="2 3">KACC 18534</strain>
    </source>
</reference>
<feature type="transmembrane region" description="Helical" evidence="1">
    <location>
        <begin position="182"/>
        <end position="199"/>
    </location>
</feature>
<dbReference type="Proteomes" id="UP001526225">
    <property type="component" value="Unassembled WGS sequence"/>
</dbReference>
<feature type="transmembrane region" description="Helical" evidence="1">
    <location>
        <begin position="114"/>
        <end position="134"/>
    </location>
</feature>
<evidence type="ECO:0000313" key="2">
    <source>
        <dbReference type="EMBL" id="MCW0953411.1"/>
    </source>
</evidence>
<gene>
    <name evidence="2" type="ORF">OIT44_04905</name>
</gene>
<feature type="transmembrane region" description="Helical" evidence="1">
    <location>
        <begin position="7"/>
        <end position="30"/>
    </location>
</feature>
<keyword evidence="1" id="KW-0812">Transmembrane</keyword>
<protein>
    <recommendedName>
        <fullName evidence="4">Integral membrane protein</fullName>
    </recommendedName>
</protein>
<proteinExistence type="predicted"/>
<accession>A0ABT3E4T0</accession>
<name>A0ABT3E4T0_9LACO</name>
<keyword evidence="1" id="KW-1133">Transmembrane helix</keyword>
<evidence type="ECO:0000256" key="1">
    <source>
        <dbReference type="SAM" id="Phobius"/>
    </source>
</evidence>
<keyword evidence="3" id="KW-1185">Reference proteome</keyword>
<feature type="transmembrane region" description="Helical" evidence="1">
    <location>
        <begin position="205"/>
        <end position="235"/>
    </location>
</feature>
<evidence type="ECO:0008006" key="4">
    <source>
        <dbReference type="Google" id="ProtNLM"/>
    </source>
</evidence>
<organism evidence="2 3">
    <name type="scientific">Weissella ceti</name>
    <dbReference type="NCBI Taxonomy" id="759620"/>
    <lineage>
        <taxon>Bacteria</taxon>
        <taxon>Bacillati</taxon>
        <taxon>Bacillota</taxon>
        <taxon>Bacilli</taxon>
        <taxon>Lactobacillales</taxon>
        <taxon>Lactobacillaceae</taxon>
        <taxon>Weissella</taxon>
    </lineage>
</organism>
<sequence length="237" mass="27382">MNWTTFWQLWLTMLFCFGGSFLLAALMISAVTQQINTMIDRRFGERVVDYLALFGVIVHELSHAIMAFIFRHDVDKIQLFQRGKVNDDGYRTRGYVSHSWRPDSFYQQMGNMMIGLAPMFGITAMGFGLTWWLWPELLDMNRETWVTMSSWWQLPLLFILLISLVLGLKLSRSDWQGVRNGLPQYVLVLTVITIIVWFMKISAEMVWLTIGSPLVLGMLGLLGIAIIVYVSVWALTR</sequence>
<dbReference type="EMBL" id="JAOZFE010000004">
    <property type="protein sequence ID" value="MCW0953411.1"/>
    <property type="molecule type" value="Genomic_DNA"/>
</dbReference>